<sequence length="140" mass="15590">MGPDVFGSEARVRARPCPGESTGTAGIGSGQTGQWLPVVCLDIRDYFMIMASKWILYVTRYLRRVFAVMNREFRRSNRQHTGSIAAVRLAGGQIGAFTSVRLRSVDFEGSTKVDMRDLEASPISLNSYSRKLTTLVIDHM</sequence>
<evidence type="ECO:0000256" key="1">
    <source>
        <dbReference type="SAM" id="MobiDB-lite"/>
    </source>
</evidence>
<gene>
    <name evidence="2" type="primary">P0529E05.21</name>
</gene>
<dbReference type="EMBL" id="AP003279">
    <property type="protein sequence ID" value="BAD81944.1"/>
    <property type="molecule type" value="Genomic_DNA"/>
</dbReference>
<evidence type="ECO:0000313" key="2">
    <source>
        <dbReference type="EMBL" id="BAD81944.1"/>
    </source>
</evidence>
<proteinExistence type="predicted"/>
<dbReference type="AlphaFoldDB" id="Q5N9B8"/>
<feature type="region of interest" description="Disordered" evidence="1">
    <location>
        <begin position="1"/>
        <end position="26"/>
    </location>
</feature>
<dbReference type="Proteomes" id="UP000817658">
    <property type="component" value="Chromosome 1"/>
</dbReference>
<organism evidence="2">
    <name type="scientific">Oryza sativa subsp. japonica</name>
    <name type="common">Rice</name>
    <dbReference type="NCBI Taxonomy" id="39947"/>
    <lineage>
        <taxon>Eukaryota</taxon>
        <taxon>Viridiplantae</taxon>
        <taxon>Streptophyta</taxon>
        <taxon>Embryophyta</taxon>
        <taxon>Tracheophyta</taxon>
        <taxon>Spermatophyta</taxon>
        <taxon>Magnoliopsida</taxon>
        <taxon>Liliopsida</taxon>
        <taxon>Poales</taxon>
        <taxon>Poaceae</taxon>
        <taxon>BOP clade</taxon>
        <taxon>Oryzoideae</taxon>
        <taxon>Oryzeae</taxon>
        <taxon>Oryzinae</taxon>
        <taxon>Oryza</taxon>
        <taxon>Oryza sativa</taxon>
    </lineage>
</organism>
<name>Q5N9B8_ORYSJ</name>
<reference evidence="2" key="1">
    <citation type="journal article" date="2002" name="Nature">
        <title>The genome sequence and structure of rice chromosome 1.</title>
        <authorList>
            <person name="Sasaki T."/>
            <person name="Matsumoto T."/>
            <person name="Yamamoto K."/>
            <person name="Sakata K."/>
            <person name="Baba T."/>
            <person name="Katayose Y."/>
            <person name="Wu J."/>
            <person name="Niimura Y."/>
            <person name="Cheng Z."/>
            <person name="Nagamura Y."/>
            <person name="Antonio B.A."/>
            <person name="Kanamori H."/>
            <person name="Hosokawa S."/>
            <person name="Masukawa M."/>
            <person name="Arikawa K."/>
            <person name="Chiden Y."/>
            <person name="Hayashi M."/>
            <person name="Okamoto M."/>
            <person name="Ando T."/>
            <person name="Aoki H."/>
            <person name="Arita K."/>
            <person name="Hamada M."/>
            <person name="Harada C."/>
            <person name="Hijishita S."/>
            <person name="Honda M."/>
            <person name="Ichikawa Y."/>
            <person name="Idonuma A."/>
            <person name="Iijima M."/>
            <person name="Ikeda M."/>
            <person name="Ikeno M."/>
            <person name="Itoh S."/>
            <person name="Itoh T."/>
            <person name="Itoh Y."/>
            <person name="Itoh Y."/>
            <person name="Iwabuchi A."/>
            <person name="Kamiya K."/>
            <person name="Karasawa W."/>
            <person name="Katagiri S."/>
            <person name="Kikuta A."/>
            <person name="Kobayashi N."/>
            <person name="Kono I."/>
            <person name="Machita K."/>
            <person name="Maehara T."/>
            <person name="Mizuno H."/>
            <person name="Mizubayashi T."/>
            <person name="Mukai Y."/>
            <person name="Nagasaki H."/>
            <person name="Nakashima M."/>
            <person name="Nakama Y."/>
            <person name="Nakamichi Y."/>
            <person name="Nakamura M."/>
            <person name="Namiki N."/>
            <person name="Negishi M."/>
            <person name="Ohta I."/>
            <person name="Ono N."/>
            <person name="Saji S."/>
            <person name="Sakai K."/>
            <person name="Shibata M."/>
            <person name="Shimokawa T."/>
            <person name="Shomura A."/>
            <person name="Song J."/>
            <person name="Takazaki Y."/>
            <person name="Terasawa K."/>
            <person name="Tsuji K."/>
            <person name="Waki K."/>
            <person name="Yamagata H."/>
            <person name="Yamane H."/>
            <person name="Yoshiki S."/>
            <person name="Yoshihara R."/>
            <person name="Yukawa K."/>
            <person name="Zhong H."/>
            <person name="Iwama H."/>
            <person name="Endo T."/>
            <person name="Ito H."/>
            <person name="Hahn J.H."/>
            <person name="Kim H.I."/>
            <person name="Eun M.Y."/>
            <person name="Yano M."/>
            <person name="Jiang J."/>
            <person name="Gojobori T."/>
        </authorList>
    </citation>
    <scope>NUCLEOTIDE SEQUENCE [LARGE SCALE GENOMIC DNA]</scope>
</reference>
<protein>
    <submittedName>
        <fullName evidence="2">Uncharacterized protein</fullName>
    </submittedName>
</protein>
<accession>Q5N9B8</accession>